<feature type="compositionally biased region" description="Basic and acidic residues" evidence="1">
    <location>
        <begin position="81"/>
        <end position="113"/>
    </location>
</feature>
<feature type="compositionally biased region" description="Polar residues" evidence="1">
    <location>
        <begin position="7"/>
        <end position="18"/>
    </location>
</feature>
<proteinExistence type="predicted"/>
<dbReference type="RefSeq" id="WP_014644955.1">
    <property type="nucleotide sequence ID" value="NC_017668.1"/>
</dbReference>
<dbReference type="EMBL" id="HE717023">
    <property type="protein sequence ID" value="CCG47071.1"/>
    <property type="molecule type" value="Genomic_DNA"/>
</dbReference>
<sequence length="549" mass="63579">MKRDKNTFIQKQWSNPNLSRRKLKTAPSEFENDFIEAHREPRPKEKKIEARQYSKKNHIYSPQGKEELRPVISSPPEVFDQELKEVPEHEKMTERKIKSTKKKADTASEMRKRLSSNRREYFNNLKKTIALNDHETAPPMQEDLAARSNENEFGWRGKMDPVKNKSFDTSDQTGSLLKEFISMLGESPSMEISSQSFEHRDPQQENTFGEDYSMLKDIVSSIEKESSNEYVSFKNHYVSQMESSQSADMYLNTDQDLDDNHDLYREISYMLSEESSSESSPVIEELDLESSSSLEQTLSFSPDEYEEDPIVDLTGILPLSYGFSDILKREFCPPFLTTKLKEMETLPENGLQEVPSKEYEQTIVRTGSIVAEERQPLLIKAPVVLARLNVDIHILEYLNHMDDILEVLNLDCKLYSVKTHVLPHSSTVFLSGIFAVDIHYVSDPHKRTVRILKQSIAWDKVVKVNWLNLPMLSKMEKETYSFVSDNGIESTHYEYNQGYVSPITDQLQNSYFVWHTDSTEGHRARERSLQGSAQIKIDLLQEQYIPILL</sequence>
<protein>
    <submittedName>
        <fullName evidence="2">Uncharacterized protein</fullName>
    </submittedName>
</protein>
<evidence type="ECO:0000313" key="3">
    <source>
        <dbReference type="Proteomes" id="UP000007397"/>
    </source>
</evidence>
<evidence type="ECO:0000313" key="2">
    <source>
        <dbReference type="EMBL" id="CCG47071.1"/>
    </source>
</evidence>
<dbReference type="KEGG" id="hhd:HBHAL_4733"/>
<feature type="region of interest" description="Disordered" evidence="1">
    <location>
        <begin position="1"/>
        <end position="113"/>
    </location>
</feature>
<gene>
    <name evidence="2" type="ordered locus">HBHAL_4733</name>
</gene>
<feature type="compositionally biased region" description="Basic and acidic residues" evidence="1">
    <location>
        <begin position="35"/>
        <end position="52"/>
    </location>
</feature>
<dbReference type="PATRIC" id="fig|866895.3.peg.3770"/>
<dbReference type="AlphaFoldDB" id="I0JSE9"/>
<keyword evidence="3" id="KW-1185">Reference proteome</keyword>
<dbReference type="HOGENOM" id="CLU_495888_0_0_9"/>
<name>I0JSE9_HALH3</name>
<dbReference type="eggNOG" id="ENOG50332D6">
    <property type="taxonomic scope" value="Bacteria"/>
</dbReference>
<reference evidence="2 3" key="1">
    <citation type="journal article" date="2013" name="Environ. Microbiol.">
        <title>Chloride and organic osmolytes: a hybrid strategy to cope with elevated salinities by the moderately halophilic, chloride-dependent bacterium Halobacillus halophilus.</title>
        <authorList>
            <person name="Saum S.H."/>
            <person name="Pfeiffer F."/>
            <person name="Palm P."/>
            <person name="Rampp M."/>
            <person name="Schuster S.C."/>
            <person name="Muller V."/>
            <person name="Oesterhelt D."/>
        </authorList>
    </citation>
    <scope>NUCLEOTIDE SEQUENCE [LARGE SCALE GENOMIC DNA]</scope>
    <source>
        <strain evidence="3">ATCC 35676 / DSM 2266 / JCM 20832 / KCTC 3685 / LMG 17431 / NBRC 102448 / NCIMB 2269</strain>
    </source>
</reference>
<dbReference type="Proteomes" id="UP000007397">
    <property type="component" value="Chromosome"/>
</dbReference>
<accession>I0JSE9</accession>
<evidence type="ECO:0000256" key="1">
    <source>
        <dbReference type="SAM" id="MobiDB-lite"/>
    </source>
</evidence>
<organism evidence="2 3">
    <name type="scientific">Halobacillus halophilus (strain ATCC 35676 / DSM 2266 / JCM 20832 / KCTC 3685 / LMG 17431 / NBRC 102448 / NCIMB 2269)</name>
    <name type="common">Sporosarcina halophila</name>
    <dbReference type="NCBI Taxonomy" id="866895"/>
    <lineage>
        <taxon>Bacteria</taxon>
        <taxon>Bacillati</taxon>
        <taxon>Bacillota</taxon>
        <taxon>Bacilli</taxon>
        <taxon>Bacillales</taxon>
        <taxon>Bacillaceae</taxon>
        <taxon>Halobacillus</taxon>
    </lineage>
</organism>